<dbReference type="Pfam" id="PF00076">
    <property type="entry name" value="RRM_1"/>
    <property type="match status" value="3"/>
</dbReference>
<dbReference type="AlphaFoldDB" id="A0A9Q1HKC3"/>
<dbReference type="InterPro" id="IPR035979">
    <property type="entry name" value="RBD_domain_sf"/>
</dbReference>
<feature type="domain" description="RRM" evidence="7">
    <location>
        <begin position="70"/>
        <end position="148"/>
    </location>
</feature>
<dbReference type="OrthoDB" id="3800936at2759"/>
<name>A0A9Q1HKC3_HOLLE</name>
<proteinExistence type="predicted"/>
<feature type="domain" description="RRM" evidence="7">
    <location>
        <begin position="150"/>
        <end position="232"/>
    </location>
</feature>
<keyword evidence="9" id="KW-1185">Reference proteome</keyword>
<evidence type="ECO:0000256" key="6">
    <source>
        <dbReference type="SAM" id="MobiDB-lite"/>
    </source>
</evidence>
<dbReference type="GO" id="GO:0005737">
    <property type="term" value="C:cytoplasm"/>
    <property type="evidence" value="ECO:0007669"/>
    <property type="project" value="UniProtKB-SubCell"/>
</dbReference>
<reference evidence="8" key="1">
    <citation type="submission" date="2021-10" db="EMBL/GenBank/DDBJ databases">
        <title>Tropical sea cucumber genome reveals ecological adaptation and Cuvierian tubules defense mechanism.</title>
        <authorList>
            <person name="Chen T."/>
        </authorList>
    </citation>
    <scope>NUCLEOTIDE SEQUENCE</scope>
    <source>
        <strain evidence="8">Nanhai2018</strain>
        <tissue evidence="8">Muscle</tissue>
    </source>
</reference>
<dbReference type="FunFam" id="3.30.70.330:FF:000022">
    <property type="entry name" value="APOBEC1 complementation factor isoform X1"/>
    <property type="match status" value="1"/>
</dbReference>
<comment type="subcellular location">
    <subcellularLocation>
        <location evidence="1">Cytoplasm</location>
    </subcellularLocation>
</comment>
<dbReference type="SUPFAM" id="SSF54768">
    <property type="entry name" value="dsRNA-binding domain-like"/>
    <property type="match status" value="1"/>
</dbReference>
<feature type="region of interest" description="Disordered" evidence="6">
    <location>
        <begin position="380"/>
        <end position="400"/>
    </location>
</feature>
<organism evidence="8 9">
    <name type="scientific">Holothuria leucospilota</name>
    <name type="common">Black long sea cucumber</name>
    <name type="synonym">Mertensiothuria leucospilota</name>
    <dbReference type="NCBI Taxonomy" id="206669"/>
    <lineage>
        <taxon>Eukaryota</taxon>
        <taxon>Metazoa</taxon>
        <taxon>Echinodermata</taxon>
        <taxon>Eleutherozoa</taxon>
        <taxon>Echinozoa</taxon>
        <taxon>Holothuroidea</taxon>
        <taxon>Aspidochirotacea</taxon>
        <taxon>Aspidochirotida</taxon>
        <taxon>Holothuriidae</taxon>
        <taxon>Holothuria</taxon>
    </lineage>
</organism>
<dbReference type="PROSITE" id="PS50102">
    <property type="entry name" value="RRM"/>
    <property type="match status" value="3"/>
</dbReference>
<comment type="caution">
    <text evidence="8">The sequence shown here is derived from an EMBL/GenBank/DDBJ whole genome shotgun (WGS) entry which is preliminary data.</text>
</comment>
<dbReference type="CDD" id="cd12250">
    <property type="entry name" value="RRM2_hnRNPR_like"/>
    <property type="match status" value="1"/>
</dbReference>
<feature type="region of interest" description="Disordered" evidence="6">
    <location>
        <begin position="540"/>
        <end position="575"/>
    </location>
</feature>
<dbReference type="SUPFAM" id="SSF54928">
    <property type="entry name" value="RNA-binding domain, RBD"/>
    <property type="match status" value="2"/>
</dbReference>
<keyword evidence="2" id="KW-0963">Cytoplasm</keyword>
<evidence type="ECO:0000256" key="4">
    <source>
        <dbReference type="ARBA" id="ARBA00022884"/>
    </source>
</evidence>
<evidence type="ECO:0000259" key="7">
    <source>
        <dbReference type="PROSITE" id="PS50102"/>
    </source>
</evidence>
<gene>
    <name evidence="8" type="ORF">HOLleu_03634</name>
</gene>
<keyword evidence="3" id="KW-0677">Repeat</keyword>
<dbReference type="FunFam" id="3.30.70.330:FF:000026">
    <property type="entry name" value="APOBEC1 complementation factor isoform X1"/>
    <property type="match status" value="1"/>
</dbReference>
<evidence type="ECO:0000256" key="1">
    <source>
        <dbReference type="ARBA" id="ARBA00004496"/>
    </source>
</evidence>
<evidence type="ECO:0000313" key="9">
    <source>
        <dbReference type="Proteomes" id="UP001152320"/>
    </source>
</evidence>
<dbReference type="Gene3D" id="3.30.160.20">
    <property type="match status" value="1"/>
</dbReference>
<dbReference type="InterPro" id="IPR012677">
    <property type="entry name" value="Nucleotide-bd_a/b_plait_sf"/>
</dbReference>
<dbReference type="GO" id="GO:0003723">
    <property type="term" value="F:RNA binding"/>
    <property type="evidence" value="ECO:0007669"/>
    <property type="project" value="UniProtKB-UniRule"/>
</dbReference>
<sequence length="618" mass="68677">MTGFGSDQMEGMDRNANKTGEGDVISGAKNQAALLQLMERTGYNIVQENGQRKFGGPPPDWSGPPPGRGCEIFVGKIPRDLFEDELVPAFAKIGKIYELRLMMDFSGNNRGYAFVMYTTREDAKKAVKQLNNFEIRKGRYLGVCSSVDNCRLFVGGIPKNKKREEILNEMGKVTEKVVDVIVYPSLHDKTKNRGFAFVEYENHRAAAMARRKLIPGRIQLWSHQIMVDWAEPEEDVDEDIMKNVKILYVRNLMLHTTEETIQEAFNKVTEGGVERVKKLRDFAFVHCRTVEEAHAALHAINGTEIDGSEVEVVLAKPVDKTTRNQVRSFGRGYIQPNATMYQDYGYNMGPPIPPQPYGSYNPMAMGIVPSAGRGQMIARGGLRGRGRGAGGSRGAGGTRHYSSYGTGRGYNYFTKRAPEPRLYDIVPGMELTPTNPVTLKPEKNSVQVLEDLCTKNKWGLPNYTLLSSMQQDMQLFVFKIQIPALTNNYPNGFQPTKLCTSPEEAKVFAAEHVLLSLGFPIDGDEVTMASTIQTTMATTTTSMAHSSSPHMTNGGSPPSDGLHHHRPPQSYPPQQQFSFANSQAVMPTAGGDAPESPAYQPHYTYQVTSDMYPQVYQQ</sequence>
<protein>
    <submittedName>
        <fullName evidence="8">APOBEC1 complementation factor</fullName>
    </submittedName>
</protein>
<dbReference type="NCBIfam" id="TIGR01648">
    <property type="entry name" value="hnRNP-R-Q"/>
    <property type="match status" value="1"/>
</dbReference>
<accession>A0A9Q1HKC3</accession>
<feature type="compositionally biased region" description="Gly residues" evidence="6">
    <location>
        <begin position="381"/>
        <end position="397"/>
    </location>
</feature>
<evidence type="ECO:0000256" key="2">
    <source>
        <dbReference type="ARBA" id="ARBA00022490"/>
    </source>
</evidence>
<evidence type="ECO:0000256" key="3">
    <source>
        <dbReference type="ARBA" id="ARBA00022737"/>
    </source>
</evidence>
<evidence type="ECO:0000256" key="5">
    <source>
        <dbReference type="PROSITE-ProRule" id="PRU00176"/>
    </source>
</evidence>
<dbReference type="InterPro" id="IPR006535">
    <property type="entry name" value="HnRNP_R/Q_splicing_fac"/>
</dbReference>
<evidence type="ECO:0000313" key="8">
    <source>
        <dbReference type="EMBL" id="KAJ8050429.1"/>
    </source>
</evidence>
<dbReference type="SMART" id="SM00360">
    <property type="entry name" value="RRM"/>
    <property type="match status" value="3"/>
</dbReference>
<feature type="region of interest" description="Disordered" evidence="6">
    <location>
        <begin position="1"/>
        <end position="24"/>
    </location>
</feature>
<dbReference type="InterPro" id="IPR000504">
    <property type="entry name" value="RRM_dom"/>
</dbReference>
<dbReference type="Proteomes" id="UP001152320">
    <property type="component" value="Chromosome 1"/>
</dbReference>
<dbReference type="PANTHER" id="PTHR21245">
    <property type="entry name" value="HETEROGENEOUS NUCLEAR RIBONUCLEOPROTEIN"/>
    <property type="match status" value="1"/>
</dbReference>
<feature type="compositionally biased region" description="Low complexity" evidence="6">
    <location>
        <begin position="540"/>
        <end position="552"/>
    </location>
</feature>
<dbReference type="EMBL" id="JAIZAY010000001">
    <property type="protein sequence ID" value="KAJ8050429.1"/>
    <property type="molecule type" value="Genomic_DNA"/>
</dbReference>
<keyword evidence="4 5" id="KW-0694">RNA-binding</keyword>
<dbReference type="CDD" id="cd12249">
    <property type="entry name" value="RRM1_hnRNPR_like"/>
    <property type="match status" value="1"/>
</dbReference>
<dbReference type="Pfam" id="PF14709">
    <property type="entry name" value="DND1_DSRM"/>
    <property type="match status" value="1"/>
</dbReference>
<feature type="domain" description="RRM" evidence="7">
    <location>
        <begin position="245"/>
        <end position="317"/>
    </location>
</feature>
<dbReference type="Gene3D" id="3.30.70.330">
    <property type="match status" value="3"/>
</dbReference>